<reference evidence="6 7" key="1">
    <citation type="submission" date="2020-04" db="EMBL/GenBank/DDBJ databases">
        <title>Draft genome of Leeia sp. IMCC25680.</title>
        <authorList>
            <person name="Song J."/>
            <person name="Cho J.-C."/>
        </authorList>
    </citation>
    <scope>NUCLEOTIDE SEQUENCE [LARGE SCALE GENOMIC DNA]</scope>
    <source>
        <strain evidence="6 7">IMCC25680</strain>
    </source>
</reference>
<dbReference type="Proteomes" id="UP000587991">
    <property type="component" value="Unassembled WGS sequence"/>
</dbReference>
<sequence length="373" mass="40476">MQRIDHVLALSTPGAQLTVTRWHFGMLGARPKVFIQAALHADELPGVLVAHEIKQKLEVLEQAGLLRGEVILVPVANPIGLAQFQNSTQHGRFDGQTGRNFNRGFPDLVDAVAALIESQLTNSAENNLHIIRDALSCALQQLTVNSQLEALQCHLFDLALDADLVLDLHCDSEADLHLYAHREQLPIVQVLGAYLGVAAILYADEQGGQSFDDALTRQWYQLKKRFPSYPIPVGCTAVTVELRGQSDVNIKMALADADAIIKFISWHSSPSANKVEALHTVQQKSTPLNFTEILASPISGIVSYTISYGVEVSPGTCLAVIVNPISGETLELITQSGGIYYARNASRYVAAGTEVCFVAGDSIQRNTDNLLSS</sequence>
<protein>
    <submittedName>
        <fullName evidence="6">Succinylglutamate desuccinylase/aspartoacylase family protein</fullName>
    </submittedName>
</protein>
<organism evidence="6 7">
    <name type="scientific">Leeia aquatica</name>
    <dbReference type="NCBI Taxonomy" id="2725557"/>
    <lineage>
        <taxon>Bacteria</taxon>
        <taxon>Pseudomonadati</taxon>
        <taxon>Pseudomonadota</taxon>
        <taxon>Betaproteobacteria</taxon>
        <taxon>Neisseriales</taxon>
        <taxon>Leeiaceae</taxon>
        <taxon>Leeia</taxon>
    </lineage>
</organism>
<dbReference type="CDD" id="cd06250">
    <property type="entry name" value="M14_PaAOTO_like"/>
    <property type="match status" value="1"/>
</dbReference>
<feature type="domain" description="Succinylglutamate desuccinylase/Aspartoacylase catalytic" evidence="5">
    <location>
        <begin position="31"/>
        <end position="209"/>
    </location>
</feature>
<comment type="cofactor">
    <cofactor evidence="1">
        <name>Zn(2+)</name>
        <dbReference type="ChEBI" id="CHEBI:29105"/>
    </cofactor>
</comment>
<evidence type="ECO:0000256" key="4">
    <source>
        <dbReference type="ARBA" id="ARBA00022833"/>
    </source>
</evidence>
<name>A0A847SAA6_9NEIS</name>
<dbReference type="Pfam" id="PF24827">
    <property type="entry name" value="AstE_AspA_cat"/>
    <property type="match status" value="1"/>
</dbReference>
<dbReference type="PANTHER" id="PTHR37326:SF1">
    <property type="entry name" value="BLL3975 PROTEIN"/>
    <property type="match status" value="1"/>
</dbReference>
<dbReference type="AlphaFoldDB" id="A0A847SAA6"/>
<proteinExistence type="predicted"/>
<dbReference type="SUPFAM" id="SSF53187">
    <property type="entry name" value="Zn-dependent exopeptidases"/>
    <property type="match status" value="1"/>
</dbReference>
<dbReference type="Gene3D" id="3.40.630.10">
    <property type="entry name" value="Zn peptidases"/>
    <property type="match status" value="1"/>
</dbReference>
<keyword evidence="4" id="KW-0862">Zinc</keyword>
<dbReference type="EMBL" id="JABAIM010000004">
    <property type="protein sequence ID" value="NLR76663.1"/>
    <property type="molecule type" value="Genomic_DNA"/>
</dbReference>
<dbReference type="GO" id="GO:0016788">
    <property type="term" value="F:hydrolase activity, acting on ester bonds"/>
    <property type="evidence" value="ECO:0007669"/>
    <property type="project" value="InterPro"/>
</dbReference>
<dbReference type="PANTHER" id="PTHR37326">
    <property type="entry name" value="BLL3975 PROTEIN"/>
    <property type="match status" value="1"/>
</dbReference>
<dbReference type="GO" id="GO:0046872">
    <property type="term" value="F:metal ion binding"/>
    <property type="evidence" value="ECO:0007669"/>
    <property type="project" value="UniProtKB-KW"/>
</dbReference>
<gene>
    <name evidence="6" type="ORF">HF682_15960</name>
</gene>
<dbReference type="InterPro" id="IPR053138">
    <property type="entry name" value="N-alpha-Ac-DABA_deacetylase"/>
</dbReference>
<keyword evidence="3" id="KW-0378">Hydrolase</keyword>
<evidence type="ECO:0000256" key="1">
    <source>
        <dbReference type="ARBA" id="ARBA00001947"/>
    </source>
</evidence>
<evidence type="ECO:0000256" key="3">
    <source>
        <dbReference type="ARBA" id="ARBA00022801"/>
    </source>
</evidence>
<evidence type="ECO:0000313" key="7">
    <source>
        <dbReference type="Proteomes" id="UP000587991"/>
    </source>
</evidence>
<evidence type="ECO:0000313" key="6">
    <source>
        <dbReference type="EMBL" id="NLR76663.1"/>
    </source>
</evidence>
<evidence type="ECO:0000256" key="2">
    <source>
        <dbReference type="ARBA" id="ARBA00022723"/>
    </source>
</evidence>
<keyword evidence="7" id="KW-1185">Reference proteome</keyword>
<dbReference type="InterPro" id="IPR055438">
    <property type="entry name" value="AstE_AspA_cat"/>
</dbReference>
<evidence type="ECO:0000259" key="5">
    <source>
        <dbReference type="Pfam" id="PF24827"/>
    </source>
</evidence>
<comment type="caution">
    <text evidence="6">The sequence shown here is derived from an EMBL/GenBank/DDBJ whole genome shotgun (WGS) entry which is preliminary data.</text>
</comment>
<dbReference type="RefSeq" id="WP_168878330.1">
    <property type="nucleotide sequence ID" value="NZ_JABAIM010000004.1"/>
</dbReference>
<accession>A0A847SAA6</accession>
<keyword evidence="2" id="KW-0479">Metal-binding</keyword>